<accession>A0A8J1XY08</accession>
<comment type="caution">
    <text evidence="1">The sequence shown here is derived from an EMBL/GenBank/DDBJ whole genome shotgun (WGS) entry which is preliminary data.</text>
</comment>
<dbReference type="AlphaFoldDB" id="A0A8J1XY08"/>
<protein>
    <submittedName>
        <fullName evidence="1">Uncharacterized protein</fullName>
    </submittedName>
</protein>
<keyword evidence="2" id="KW-1185">Reference proteome</keyword>
<name>A0A8J1XY08_OWEFU</name>
<gene>
    <name evidence="1" type="ORF">OFUS_LOCUS15885</name>
</gene>
<sequence length="134" mass="15674">AIITTKTRDVHKLVMSLKYMLRNIKRDPDLDGPNCQDQVLQVSLNDRVYVVCRQSSHGSSFPMEWYRDDGRQLYTRKEYSYEGDQVYMTMTHEFFANIIHHNTVFWCTLYPKKTGPGDLASFNDATCPTRIEIV</sequence>
<dbReference type="Proteomes" id="UP000749559">
    <property type="component" value="Unassembled WGS sequence"/>
</dbReference>
<organism evidence="1 2">
    <name type="scientific">Owenia fusiformis</name>
    <name type="common">Polychaete worm</name>
    <dbReference type="NCBI Taxonomy" id="6347"/>
    <lineage>
        <taxon>Eukaryota</taxon>
        <taxon>Metazoa</taxon>
        <taxon>Spiralia</taxon>
        <taxon>Lophotrochozoa</taxon>
        <taxon>Annelida</taxon>
        <taxon>Polychaeta</taxon>
        <taxon>Sedentaria</taxon>
        <taxon>Canalipalpata</taxon>
        <taxon>Sabellida</taxon>
        <taxon>Oweniida</taxon>
        <taxon>Oweniidae</taxon>
        <taxon>Owenia</taxon>
    </lineage>
</organism>
<proteinExistence type="predicted"/>
<dbReference type="EMBL" id="CAIIXF020000008">
    <property type="protein sequence ID" value="CAH1790711.1"/>
    <property type="molecule type" value="Genomic_DNA"/>
</dbReference>
<evidence type="ECO:0000313" key="1">
    <source>
        <dbReference type="EMBL" id="CAH1790711.1"/>
    </source>
</evidence>
<reference evidence="1" key="1">
    <citation type="submission" date="2022-03" db="EMBL/GenBank/DDBJ databases">
        <authorList>
            <person name="Martin C."/>
        </authorList>
    </citation>
    <scope>NUCLEOTIDE SEQUENCE</scope>
</reference>
<evidence type="ECO:0000313" key="2">
    <source>
        <dbReference type="Proteomes" id="UP000749559"/>
    </source>
</evidence>
<feature type="non-terminal residue" evidence="1">
    <location>
        <position position="134"/>
    </location>
</feature>